<dbReference type="AlphaFoldDB" id="A0ABD2CD08"/>
<proteinExistence type="predicted"/>
<feature type="transmembrane region" description="Helical" evidence="1">
    <location>
        <begin position="60"/>
        <end position="79"/>
    </location>
</feature>
<reference evidence="2 3" key="1">
    <citation type="journal article" date="2024" name="Ann. Entomol. Soc. Am.">
        <title>Genomic analyses of the southern and eastern yellowjacket wasps (Hymenoptera: Vespidae) reveal evolutionary signatures of social life.</title>
        <authorList>
            <person name="Catto M.A."/>
            <person name="Caine P.B."/>
            <person name="Orr S.E."/>
            <person name="Hunt B.G."/>
            <person name="Goodisman M.A.D."/>
        </authorList>
    </citation>
    <scope>NUCLEOTIDE SEQUENCE [LARGE SCALE GENOMIC DNA]</scope>
    <source>
        <strain evidence="2">232</strain>
        <tissue evidence="2">Head and thorax</tissue>
    </source>
</reference>
<dbReference type="Proteomes" id="UP001607303">
    <property type="component" value="Unassembled WGS sequence"/>
</dbReference>
<organism evidence="2 3">
    <name type="scientific">Vespula maculifrons</name>
    <name type="common">Eastern yellow jacket</name>
    <name type="synonym">Wasp</name>
    <dbReference type="NCBI Taxonomy" id="7453"/>
    <lineage>
        <taxon>Eukaryota</taxon>
        <taxon>Metazoa</taxon>
        <taxon>Ecdysozoa</taxon>
        <taxon>Arthropoda</taxon>
        <taxon>Hexapoda</taxon>
        <taxon>Insecta</taxon>
        <taxon>Pterygota</taxon>
        <taxon>Neoptera</taxon>
        <taxon>Endopterygota</taxon>
        <taxon>Hymenoptera</taxon>
        <taxon>Apocrita</taxon>
        <taxon>Aculeata</taxon>
        <taxon>Vespoidea</taxon>
        <taxon>Vespidae</taxon>
        <taxon>Vespinae</taxon>
        <taxon>Vespula</taxon>
    </lineage>
</organism>
<evidence type="ECO:0000256" key="1">
    <source>
        <dbReference type="SAM" id="Phobius"/>
    </source>
</evidence>
<sequence>MIFIINQFLYALYNIRSSSMLTCFWRNRIINLWIPSSLVNCTIAPSDLESIKLKDRANLIIYKLYLINIMSLVCFIKLLNSVV</sequence>
<keyword evidence="1" id="KW-0472">Membrane</keyword>
<keyword evidence="1" id="KW-0812">Transmembrane</keyword>
<dbReference type="EMBL" id="JAYRBN010000058">
    <property type="protein sequence ID" value="KAL2742158.1"/>
    <property type="molecule type" value="Genomic_DNA"/>
</dbReference>
<gene>
    <name evidence="2" type="ORF">V1477_009787</name>
</gene>
<accession>A0ABD2CD08</accession>
<evidence type="ECO:0000313" key="3">
    <source>
        <dbReference type="Proteomes" id="UP001607303"/>
    </source>
</evidence>
<keyword evidence="1" id="KW-1133">Transmembrane helix</keyword>
<keyword evidence="3" id="KW-1185">Reference proteome</keyword>
<comment type="caution">
    <text evidence="2">The sequence shown here is derived from an EMBL/GenBank/DDBJ whole genome shotgun (WGS) entry which is preliminary data.</text>
</comment>
<protein>
    <submittedName>
        <fullName evidence="2">Uncharacterized protein</fullName>
    </submittedName>
</protein>
<evidence type="ECO:0000313" key="2">
    <source>
        <dbReference type="EMBL" id="KAL2742158.1"/>
    </source>
</evidence>
<name>A0ABD2CD08_VESMC</name>